<sequence>MNAETIKRGLAGGILGGIVMAMWSMIVLWLTGVGFWAPLNFIAHTLWRGAPLDATFSFGVVVLGMVVHMMMSMVLGVVLAVIVHNVHQLGGTRGALVGTGMVFGLVVWLVMQYIVWRVVDTSAAAAFTPWVFALGHLMYGAATAAVLPLASPRGHGAAAPAT</sequence>
<reference evidence="2" key="1">
    <citation type="journal article" date="2014" name="Int. J. Syst. Evol. Microbiol.">
        <title>Complete genome sequence of Corynebacterium casei LMG S-19264T (=DSM 44701T), isolated from a smear-ripened cheese.</title>
        <authorList>
            <consortium name="US DOE Joint Genome Institute (JGI-PGF)"/>
            <person name="Walter F."/>
            <person name="Albersmeier A."/>
            <person name="Kalinowski J."/>
            <person name="Ruckert C."/>
        </authorList>
    </citation>
    <scope>NUCLEOTIDE SEQUENCE</scope>
    <source>
        <strain evidence="2">CGMCC 4.5737</strain>
    </source>
</reference>
<dbReference type="RefSeq" id="WP_189059317.1">
    <property type="nucleotide sequence ID" value="NZ_BMMK01000017.1"/>
</dbReference>
<gene>
    <name evidence="2" type="ORF">GCM10012275_36970</name>
</gene>
<evidence type="ECO:0000256" key="1">
    <source>
        <dbReference type="SAM" id="Phobius"/>
    </source>
</evidence>
<evidence type="ECO:0000313" key="3">
    <source>
        <dbReference type="Proteomes" id="UP000637578"/>
    </source>
</evidence>
<organism evidence="2 3">
    <name type="scientific">Longimycelium tulufanense</name>
    <dbReference type="NCBI Taxonomy" id="907463"/>
    <lineage>
        <taxon>Bacteria</taxon>
        <taxon>Bacillati</taxon>
        <taxon>Actinomycetota</taxon>
        <taxon>Actinomycetes</taxon>
        <taxon>Pseudonocardiales</taxon>
        <taxon>Pseudonocardiaceae</taxon>
        <taxon>Longimycelium</taxon>
    </lineage>
</organism>
<comment type="caution">
    <text evidence="2">The sequence shown here is derived from an EMBL/GenBank/DDBJ whole genome shotgun (WGS) entry which is preliminary data.</text>
</comment>
<protein>
    <submittedName>
        <fullName evidence="2">Uncharacterized protein</fullName>
    </submittedName>
</protein>
<evidence type="ECO:0000313" key="2">
    <source>
        <dbReference type="EMBL" id="GGM62881.1"/>
    </source>
</evidence>
<keyword evidence="3" id="KW-1185">Reference proteome</keyword>
<keyword evidence="1" id="KW-0472">Membrane</keyword>
<keyword evidence="1" id="KW-0812">Transmembrane</keyword>
<feature type="transmembrane region" description="Helical" evidence="1">
    <location>
        <begin position="95"/>
        <end position="115"/>
    </location>
</feature>
<dbReference type="Proteomes" id="UP000637578">
    <property type="component" value="Unassembled WGS sequence"/>
</dbReference>
<name>A0A8J3CFX4_9PSEU</name>
<feature type="transmembrane region" description="Helical" evidence="1">
    <location>
        <begin position="56"/>
        <end position="83"/>
    </location>
</feature>
<reference evidence="2" key="2">
    <citation type="submission" date="2020-09" db="EMBL/GenBank/DDBJ databases">
        <authorList>
            <person name="Sun Q."/>
            <person name="Zhou Y."/>
        </authorList>
    </citation>
    <scope>NUCLEOTIDE SEQUENCE</scope>
    <source>
        <strain evidence="2">CGMCC 4.5737</strain>
    </source>
</reference>
<keyword evidence="1" id="KW-1133">Transmembrane helix</keyword>
<dbReference type="AlphaFoldDB" id="A0A8J3CFX4"/>
<feature type="transmembrane region" description="Helical" evidence="1">
    <location>
        <begin position="127"/>
        <end position="150"/>
    </location>
</feature>
<proteinExistence type="predicted"/>
<accession>A0A8J3CFX4</accession>
<feature type="transmembrane region" description="Helical" evidence="1">
    <location>
        <begin position="12"/>
        <end position="36"/>
    </location>
</feature>
<dbReference type="EMBL" id="BMMK01000017">
    <property type="protein sequence ID" value="GGM62881.1"/>
    <property type="molecule type" value="Genomic_DNA"/>
</dbReference>